<organism evidence="1">
    <name type="scientific">candidate division WWE3 bacterium</name>
    <dbReference type="NCBI Taxonomy" id="2053526"/>
    <lineage>
        <taxon>Bacteria</taxon>
        <taxon>Katanobacteria</taxon>
    </lineage>
</organism>
<dbReference type="EMBL" id="DRHH01000044">
    <property type="protein sequence ID" value="HEB13992.1"/>
    <property type="molecule type" value="Genomic_DNA"/>
</dbReference>
<protein>
    <recommendedName>
        <fullName evidence="2">Polymerase nucleotidyl transferase domain-containing protein</fullName>
    </recommendedName>
</protein>
<evidence type="ECO:0000313" key="1">
    <source>
        <dbReference type="EMBL" id="HEB13992.1"/>
    </source>
</evidence>
<dbReference type="AlphaFoldDB" id="A0A7C1SPF2"/>
<dbReference type="SUPFAM" id="SSF81301">
    <property type="entry name" value="Nucleotidyltransferase"/>
    <property type="match status" value="1"/>
</dbReference>
<name>A0A7C1SPF2_UNCKA</name>
<proteinExistence type="predicted"/>
<evidence type="ECO:0008006" key="2">
    <source>
        <dbReference type="Google" id="ProtNLM"/>
    </source>
</evidence>
<gene>
    <name evidence="1" type="ORF">ENI09_01095</name>
</gene>
<reference evidence="1" key="1">
    <citation type="journal article" date="2020" name="mSystems">
        <title>Genome- and Community-Level Interaction Insights into Carbon Utilization and Element Cycling Functions of Hydrothermarchaeota in Hydrothermal Sediment.</title>
        <authorList>
            <person name="Zhou Z."/>
            <person name="Liu Y."/>
            <person name="Xu W."/>
            <person name="Pan J."/>
            <person name="Luo Z.H."/>
            <person name="Li M."/>
        </authorList>
    </citation>
    <scope>NUCLEOTIDE SEQUENCE [LARGE SCALE GENOMIC DNA]</scope>
    <source>
        <strain evidence="1">HyVt-365</strain>
    </source>
</reference>
<dbReference type="InterPro" id="IPR043519">
    <property type="entry name" value="NT_sf"/>
</dbReference>
<sequence length="322" mass="37703">MRRWGKDDKFHRKMDNIHEAVIKTLCYRDLFDYPLEEEELIRFLIEASANPLAVRRALAQLIAEGKVEEENGYFLLPGRGEIAGERMRKLKIHKEKYAKAHKLAQLLKNIPWVKAVFLTGALAASNAEEDDDIDFLIITDENRVWVTRLLSYLLFIVLRAKRKPGVDKAPDMVCLNMFLSEKTLKIPENEQNLFTAHEVALSHPLWAKDYFHLRFLGENPWVREHLPNIKLPRVKIKAQENGGIPVRFGRFLLTLLDIMVYKIQLYYMRKRRTREIVERDRILFHPIDLSHKILSAYRVKLYSIQHSSPNFSVKESSDGKKA</sequence>
<dbReference type="Proteomes" id="UP000885744">
    <property type="component" value="Unassembled WGS sequence"/>
</dbReference>
<comment type="caution">
    <text evidence="1">The sequence shown here is derived from an EMBL/GenBank/DDBJ whole genome shotgun (WGS) entry which is preliminary data.</text>
</comment>
<accession>A0A7C1SPF2</accession>